<evidence type="ECO:0000256" key="3">
    <source>
        <dbReference type="ARBA" id="ARBA00022833"/>
    </source>
</evidence>
<keyword evidence="2" id="KW-0863">Zinc-finger</keyword>
<keyword evidence="6" id="KW-1185">Reference proteome</keyword>
<dbReference type="AlphaFoldDB" id="A0AAW1UUE9"/>
<keyword evidence="1" id="KW-0479">Metal-binding</keyword>
<evidence type="ECO:0000313" key="5">
    <source>
        <dbReference type="EMBL" id="KAK9884700.1"/>
    </source>
</evidence>
<protein>
    <recommendedName>
        <fullName evidence="4">FLYWCH-type domain-containing protein</fullName>
    </recommendedName>
</protein>
<evidence type="ECO:0000256" key="2">
    <source>
        <dbReference type="ARBA" id="ARBA00022771"/>
    </source>
</evidence>
<name>A0AAW1UUE9_9CUCU</name>
<keyword evidence="3" id="KW-0862">Zinc</keyword>
<evidence type="ECO:0000259" key="4">
    <source>
        <dbReference type="Pfam" id="PF04500"/>
    </source>
</evidence>
<dbReference type="EMBL" id="JARQZJ010000093">
    <property type="protein sequence ID" value="KAK9884700.1"/>
    <property type="molecule type" value="Genomic_DNA"/>
</dbReference>
<dbReference type="InterPro" id="IPR007588">
    <property type="entry name" value="Znf_FLYWCH"/>
</dbReference>
<sequence length="108" mass="12402">MFSIVFEHSFPYDKFFSGIIYFYAGKKHPVMVFNNYEFMAHKTGFQASKHGNSTSWRCKREPARCKARLVTSGGTMKIMNSLHSHPPTFTGEIGKLKPIRVKIVQKVN</sequence>
<reference evidence="5 6" key="1">
    <citation type="submission" date="2023-03" db="EMBL/GenBank/DDBJ databases">
        <title>Genome insight into feeding habits of ladybird beetles.</title>
        <authorList>
            <person name="Li H.-S."/>
            <person name="Huang Y.-H."/>
            <person name="Pang H."/>
        </authorList>
    </citation>
    <scope>NUCLEOTIDE SEQUENCE [LARGE SCALE GENOMIC DNA]</scope>
    <source>
        <strain evidence="5">SYSU_2023b</strain>
        <tissue evidence="5">Whole body</tissue>
    </source>
</reference>
<evidence type="ECO:0000313" key="6">
    <source>
        <dbReference type="Proteomes" id="UP001431783"/>
    </source>
</evidence>
<gene>
    <name evidence="5" type="ORF">WA026_007546</name>
</gene>
<proteinExistence type="predicted"/>
<feature type="domain" description="FLYWCH-type" evidence="4">
    <location>
        <begin position="26"/>
        <end position="85"/>
    </location>
</feature>
<dbReference type="Proteomes" id="UP001431783">
    <property type="component" value="Unassembled WGS sequence"/>
</dbReference>
<comment type="caution">
    <text evidence="5">The sequence shown here is derived from an EMBL/GenBank/DDBJ whole genome shotgun (WGS) entry which is preliminary data.</text>
</comment>
<evidence type="ECO:0000256" key="1">
    <source>
        <dbReference type="ARBA" id="ARBA00022723"/>
    </source>
</evidence>
<dbReference type="GO" id="GO:0008270">
    <property type="term" value="F:zinc ion binding"/>
    <property type="evidence" value="ECO:0007669"/>
    <property type="project" value="UniProtKB-KW"/>
</dbReference>
<organism evidence="5 6">
    <name type="scientific">Henosepilachna vigintioctopunctata</name>
    <dbReference type="NCBI Taxonomy" id="420089"/>
    <lineage>
        <taxon>Eukaryota</taxon>
        <taxon>Metazoa</taxon>
        <taxon>Ecdysozoa</taxon>
        <taxon>Arthropoda</taxon>
        <taxon>Hexapoda</taxon>
        <taxon>Insecta</taxon>
        <taxon>Pterygota</taxon>
        <taxon>Neoptera</taxon>
        <taxon>Endopterygota</taxon>
        <taxon>Coleoptera</taxon>
        <taxon>Polyphaga</taxon>
        <taxon>Cucujiformia</taxon>
        <taxon>Coccinelloidea</taxon>
        <taxon>Coccinellidae</taxon>
        <taxon>Epilachninae</taxon>
        <taxon>Epilachnini</taxon>
        <taxon>Henosepilachna</taxon>
    </lineage>
</organism>
<dbReference type="Gene3D" id="2.20.25.240">
    <property type="match status" value="1"/>
</dbReference>
<dbReference type="Pfam" id="PF04500">
    <property type="entry name" value="FLYWCH"/>
    <property type="match status" value="1"/>
</dbReference>
<accession>A0AAW1UUE9</accession>